<evidence type="ECO:0000256" key="2">
    <source>
        <dbReference type="SAM" id="SignalP"/>
    </source>
</evidence>
<keyword evidence="2" id="KW-0732">Signal</keyword>
<dbReference type="AlphaFoldDB" id="A0A7C9JWW8"/>
<evidence type="ECO:0000256" key="1">
    <source>
        <dbReference type="SAM" id="MobiDB-lite"/>
    </source>
</evidence>
<evidence type="ECO:0000313" key="3">
    <source>
        <dbReference type="EMBL" id="NDP48173.1"/>
    </source>
</evidence>
<feature type="chain" id="PRO_5028923134" evidence="2">
    <location>
        <begin position="21"/>
        <end position="125"/>
    </location>
</feature>
<evidence type="ECO:0000313" key="4">
    <source>
        <dbReference type="Proteomes" id="UP000483432"/>
    </source>
</evidence>
<dbReference type="Proteomes" id="UP000483432">
    <property type="component" value="Unassembled WGS sequence"/>
</dbReference>
<feature type="signal peptide" evidence="2">
    <location>
        <begin position="1"/>
        <end position="20"/>
    </location>
</feature>
<dbReference type="EMBL" id="JAAFGW010000088">
    <property type="protein sequence ID" value="NDP48173.1"/>
    <property type="molecule type" value="Genomic_DNA"/>
</dbReference>
<protein>
    <submittedName>
        <fullName evidence="3">Uncharacterized protein</fullName>
    </submittedName>
</protein>
<sequence>MLRTLLIATALLTTSGAALARDGNGYGRVISVEPSFSVSFGTRHNDGYRVQYESGGQHYWGHSEHHPGHYFVLPPQHHVQSNYGYRDHGWSGRGRHHRKGHREDWRHDRHEDHHDYREYRRHDRH</sequence>
<organism evidence="3 4">
    <name type="scientific">Sulfuriferula multivorans</name>
    <dbReference type="NCBI Taxonomy" id="1559896"/>
    <lineage>
        <taxon>Bacteria</taxon>
        <taxon>Pseudomonadati</taxon>
        <taxon>Pseudomonadota</taxon>
        <taxon>Betaproteobacteria</taxon>
        <taxon>Nitrosomonadales</taxon>
        <taxon>Sulfuricellaceae</taxon>
        <taxon>Sulfuriferula</taxon>
    </lineage>
</organism>
<gene>
    <name evidence="3" type="ORF">GZ085_07240</name>
</gene>
<proteinExistence type="predicted"/>
<comment type="caution">
    <text evidence="3">The sequence shown here is derived from an EMBL/GenBank/DDBJ whole genome shotgun (WGS) entry which is preliminary data.</text>
</comment>
<reference evidence="3 4" key="1">
    <citation type="submission" date="2019-09" db="EMBL/GenBank/DDBJ databases">
        <title>H2 Metabolism Revealed by Metagenomic Analysis in Subglacial Sediment of East Antarctica.</title>
        <authorList>
            <person name="Yang Z."/>
            <person name="Zhang Y."/>
            <person name="Lv Y."/>
            <person name="Yan W."/>
            <person name="Xiao X."/>
            <person name="Sun B."/>
            <person name="Ma H."/>
        </authorList>
    </citation>
    <scope>NUCLEOTIDE SEQUENCE [LARGE SCALE GENOMIC DNA]</scope>
    <source>
        <strain evidence="3">Bin2_2</strain>
    </source>
</reference>
<accession>A0A7C9JWW8</accession>
<name>A0A7C9JWW8_9PROT</name>
<feature type="region of interest" description="Disordered" evidence="1">
    <location>
        <begin position="85"/>
        <end position="105"/>
    </location>
</feature>